<keyword evidence="3" id="KW-1185">Reference proteome</keyword>
<organism evidence="2 3">
    <name type="scientific">Rhodococcoides kyotonense</name>
    <dbReference type="NCBI Taxonomy" id="398843"/>
    <lineage>
        <taxon>Bacteria</taxon>
        <taxon>Bacillati</taxon>
        <taxon>Actinomycetota</taxon>
        <taxon>Actinomycetes</taxon>
        <taxon>Mycobacteriales</taxon>
        <taxon>Nocardiaceae</taxon>
        <taxon>Rhodococcoides</taxon>
    </lineage>
</organism>
<gene>
    <name evidence="2" type="ORF">SAMN05421642_103237</name>
</gene>
<protein>
    <submittedName>
        <fullName evidence="2">Uncharacterized protein</fullName>
    </submittedName>
</protein>
<evidence type="ECO:0000313" key="2">
    <source>
        <dbReference type="EMBL" id="SNS54816.1"/>
    </source>
</evidence>
<feature type="transmembrane region" description="Helical" evidence="1">
    <location>
        <begin position="30"/>
        <end position="49"/>
    </location>
</feature>
<sequence>MHNQRVPTCLCSKLRQALNSFLAELLTAQWAANVLLPLVIAGLGIFATYRIFVRQRTHTEADQKAAKNQAFASAYAVKARAAAAQLDTLYHNSYADDIGAAAHHTYMSGLLKICTDASDAADLLAEQVDQPGHLTNAAKTVPSVYLARLISIRHHSDITDGLSDLQSFVVRQRIHELTGLQAAHLLRKVALAAEKWDGDEQHQLAAVSSLAPPPQKRTETIEEFELVSAEYRRWGGEQADMLANDLDNLREMFGKARLSL</sequence>
<dbReference type="AlphaFoldDB" id="A0A239FD15"/>
<evidence type="ECO:0000256" key="1">
    <source>
        <dbReference type="SAM" id="Phobius"/>
    </source>
</evidence>
<dbReference type="EMBL" id="FZOW01000003">
    <property type="protein sequence ID" value="SNS54816.1"/>
    <property type="molecule type" value="Genomic_DNA"/>
</dbReference>
<reference evidence="3" key="1">
    <citation type="submission" date="2017-06" db="EMBL/GenBank/DDBJ databases">
        <authorList>
            <person name="Varghese N."/>
            <person name="Submissions S."/>
        </authorList>
    </citation>
    <scope>NUCLEOTIDE SEQUENCE [LARGE SCALE GENOMIC DNA]</scope>
    <source>
        <strain evidence="3">JCM 23211</strain>
    </source>
</reference>
<dbReference type="Proteomes" id="UP000198327">
    <property type="component" value="Unassembled WGS sequence"/>
</dbReference>
<keyword evidence="1" id="KW-1133">Transmembrane helix</keyword>
<evidence type="ECO:0000313" key="3">
    <source>
        <dbReference type="Proteomes" id="UP000198327"/>
    </source>
</evidence>
<keyword evidence="1" id="KW-0812">Transmembrane</keyword>
<proteinExistence type="predicted"/>
<keyword evidence="1" id="KW-0472">Membrane</keyword>
<accession>A0A239FD15</accession>
<name>A0A239FD15_9NOCA</name>